<reference evidence="2" key="1">
    <citation type="submission" date="2015-03" db="EMBL/GenBank/DDBJ databases">
        <title>Wuchereria bancrofti Genome Sequencing Papua New Guinea Strain.</title>
        <authorList>
            <person name="Small S.T."/>
            <person name="Serre D."/>
            <person name="Zimmerman P.A."/>
        </authorList>
    </citation>
    <scope>NUCLEOTIDE SEQUENCE [LARGE SCALE GENOMIC DNA]</scope>
    <source>
        <strain evidence="2">pt0022</strain>
    </source>
</reference>
<dbReference type="Proteomes" id="UP000093561">
    <property type="component" value="Unassembled WGS sequence"/>
</dbReference>
<accession>A0AAF5PL90</accession>
<dbReference type="WBParaSite" id="mrna-Wban_02334">
    <property type="protein sequence ID" value="mrna-Wban_02334"/>
    <property type="gene ID" value="Wban_02334"/>
</dbReference>
<protein>
    <recommendedName>
        <fullName evidence="4">Transmembrane protein</fullName>
    </recommendedName>
</protein>
<organism evidence="2 3">
    <name type="scientific">Wuchereria bancrofti</name>
    <dbReference type="NCBI Taxonomy" id="6293"/>
    <lineage>
        <taxon>Eukaryota</taxon>
        <taxon>Metazoa</taxon>
        <taxon>Ecdysozoa</taxon>
        <taxon>Nematoda</taxon>
        <taxon>Chromadorea</taxon>
        <taxon>Rhabditida</taxon>
        <taxon>Spirurina</taxon>
        <taxon>Spiruromorpha</taxon>
        <taxon>Filarioidea</taxon>
        <taxon>Onchocercidae</taxon>
        <taxon>Wuchereria</taxon>
    </lineage>
</organism>
<evidence type="ECO:0000313" key="2">
    <source>
        <dbReference type="Proteomes" id="UP000093561"/>
    </source>
</evidence>
<keyword evidence="1" id="KW-0812">Transmembrane</keyword>
<name>A0AAF5PL90_WUCBA</name>
<evidence type="ECO:0000256" key="1">
    <source>
        <dbReference type="SAM" id="Phobius"/>
    </source>
</evidence>
<evidence type="ECO:0008006" key="4">
    <source>
        <dbReference type="Google" id="ProtNLM"/>
    </source>
</evidence>
<reference evidence="2" key="2">
    <citation type="journal article" date="2016" name="Mol. Ecol.">
        <title>Population genomics of the filarial nematode parasite Wuchereria bancrofti from mosquitoes.</title>
        <authorList>
            <person name="Small S.T."/>
            <person name="Reimer L.J."/>
            <person name="Tisch D.J."/>
            <person name="King C.L."/>
            <person name="Christensen B.M."/>
            <person name="Siba P.M."/>
            <person name="Kazura J.W."/>
            <person name="Serre D."/>
            <person name="Zimmerman P.A."/>
        </authorList>
    </citation>
    <scope>NUCLEOTIDE SEQUENCE</scope>
    <source>
        <strain evidence="2">pt0022</strain>
    </source>
</reference>
<sequence length="179" mass="20248">MTTKHFTATQLDMSEFFTAENPTVNNLIFDSEESTLNCGQSEQSLQTALKVTEITSHDGNNSESQLLDKLTLDFRLIQWKRVGLVRQDMDHIYTVGNVPTHQIVLIRKCMLCEAKFAAVRTFASTEKIKIMTAMQIKKGVTAAKAEFDNEIVWQIGVIFCAAVMSFLVLKILHENDILF</sequence>
<proteinExistence type="predicted"/>
<feature type="transmembrane region" description="Helical" evidence="1">
    <location>
        <begin position="151"/>
        <end position="172"/>
    </location>
</feature>
<keyword evidence="1" id="KW-1133">Transmembrane helix</keyword>
<keyword evidence="1" id="KW-0472">Membrane</keyword>
<reference evidence="3" key="3">
    <citation type="submission" date="2024-02" db="UniProtKB">
        <authorList>
            <consortium name="WormBaseParasite"/>
        </authorList>
    </citation>
    <scope>IDENTIFICATION</scope>
    <source>
        <strain evidence="3">pt0022</strain>
    </source>
</reference>
<dbReference type="AlphaFoldDB" id="A0AAF5PL90"/>
<evidence type="ECO:0000313" key="3">
    <source>
        <dbReference type="WBParaSite" id="mrna-Wban_02334"/>
    </source>
</evidence>